<dbReference type="SUPFAM" id="SSF51569">
    <property type="entry name" value="Aldolase"/>
    <property type="match status" value="1"/>
</dbReference>
<comment type="caution">
    <text evidence="5">The sequence shown here is derived from an EMBL/GenBank/DDBJ whole genome shotgun (WGS) entry which is preliminary data.</text>
</comment>
<keyword evidence="2 5" id="KW-0456">Lyase</keyword>
<dbReference type="InterPro" id="IPR041720">
    <property type="entry name" value="FbaB-like"/>
</dbReference>
<dbReference type="Proteomes" id="UP001314181">
    <property type="component" value="Unassembled WGS sequence"/>
</dbReference>
<dbReference type="SMART" id="SM01133">
    <property type="entry name" value="DeoC"/>
    <property type="match status" value="1"/>
</dbReference>
<dbReference type="PIRSF" id="PIRSF038992">
    <property type="entry name" value="Aldolase_Ia"/>
    <property type="match status" value="1"/>
</dbReference>
<dbReference type="EC" id="4.1.2.13" evidence="1"/>
<dbReference type="EMBL" id="CAWVOK010000014">
    <property type="protein sequence ID" value="CAK8162724.1"/>
    <property type="molecule type" value="Genomic_DNA"/>
</dbReference>
<dbReference type="NCBIfam" id="NF006704">
    <property type="entry name" value="PRK09250.1-1"/>
    <property type="match status" value="1"/>
</dbReference>
<name>A0ABP0ESH9_9RICK</name>
<protein>
    <recommendedName>
        <fullName evidence="1">fructose-bisphosphate aldolase</fullName>
        <ecNumber evidence="1">4.1.2.13</ecNumber>
    </recommendedName>
</protein>
<accession>A0ABP0ESH9</accession>
<evidence type="ECO:0000313" key="6">
    <source>
        <dbReference type="Proteomes" id="UP001314181"/>
    </source>
</evidence>
<sequence length="307" mass="33248">MTLQRILENYNGENPGIKTNLARMLIHGALANTGKMVILPVDQGFEHGPDKSFGSNPCAYDPEYHITLAIEAGLSAFAAPLGMLEATADKYAGQIPLILKINSSTLLNSNTLDPYQAIYASVESALKLGCIGIGFTIYPGSDSYTNMIESLAPIIEQAKQFGLICVVWAYARGSGIKKIHETALDIVSYAAHMACLLGAHIVKVKPPTYNLLQNPALDKSYPKDCFNSNDEKIAQTAAIKHIIKSCFNGKRMVIFSGGAATDEQNLLKTIECIKDGGGNGSIIGRNAFQRPRKDALLLLKQIINIYK</sequence>
<organism evidence="5 6">
    <name type="scientific">Candidatus Xenohaliotis californiensis</name>
    <dbReference type="NCBI Taxonomy" id="84677"/>
    <lineage>
        <taxon>Bacteria</taxon>
        <taxon>Pseudomonadati</taxon>
        <taxon>Pseudomonadota</taxon>
        <taxon>Alphaproteobacteria</taxon>
        <taxon>Rickettsiales</taxon>
        <taxon>Anaplasmataceae</taxon>
        <taxon>Candidatus Xenohaliotis</taxon>
    </lineage>
</organism>
<dbReference type="PANTHER" id="PTHR47916:SF4">
    <property type="entry name" value="FRUCTOSE-BISPHOSPHATE ALDOLASE CLASS 1"/>
    <property type="match status" value="1"/>
</dbReference>
<comment type="similarity">
    <text evidence="4">Belongs to the DeoC/FbaB aldolase family. FbaB subfamily.</text>
</comment>
<dbReference type="RefSeq" id="WP_338363784.1">
    <property type="nucleotide sequence ID" value="NZ_CAWVOK010000014.1"/>
</dbReference>
<evidence type="ECO:0000313" key="5">
    <source>
        <dbReference type="EMBL" id="CAK8162724.1"/>
    </source>
</evidence>
<evidence type="ECO:0000256" key="2">
    <source>
        <dbReference type="ARBA" id="ARBA00023239"/>
    </source>
</evidence>
<gene>
    <name evidence="5" type="ORF">CAXC1_220031</name>
</gene>
<dbReference type="Gene3D" id="3.20.20.70">
    <property type="entry name" value="Aldolase class I"/>
    <property type="match status" value="1"/>
</dbReference>
<proteinExistence type="inferred from homology"/>
<reference evidence="5 6" key="1">
    <citation type="submission" date="2024-01" db="EMBL/GenBank/DDBJ databases">
        <authorList>
            <person name="Kunselman E."/>
        </authorList>
    </citation>
    <scope>NUCLEOTIDE SEQUENCE [LARGE SCALE GENOMIC DNA]</scope>
    <source>
        <strain evidence="5">2 abalone samples</strain>
    </source>
</reference>
<keyword evidence="3" id="KW-0704">Schiff base</keyword>
<dbReference type="GO" id="GO:0004332">
    <property type="term" value="F:fructose-bisphosphate aldolase activity"/>
    <property type="evidence" value="ECO:0007669"/>
    <property type="project" value="UniProtKB-EC"/>
</dbReference>
<dbReference type="InterPro" id="IPR013785">
    <property type="entry name" value="Aldolase_TIM"/>
</dbReference>
<evidence type="ECO:0000256" key="1">
    <source>
        <dbReference type="ARBA" id="ARBA00013068"/>
    </source>
</evidence>
<dbReference type="Pfam" id="PF01791">
    <property type="entry name" value="DeoC"/>
    <property type="match status" value="1"/>
</dbReference>
<dbReference type="CDD" id="cd00958">
    <property type="entry name" value="DhnA"/>
    <property type="match status" value="1"/>
</dbReference>
<evidence type="ECO:0000256" key="3">
    <source>
        <dbReference type="ARBA" id="ARBA00023270"/>
    </source>
</evidence>
<evidence type="ECO:0000256" key="4">
    <source>
        <dbReference type="ARBA" id="ARBA00049653"/>
    </source>
</evidence>
<dbReference type="PANTHER" id="PTHR47916">
    <property type="entry name" value="FRUCTOSE-BISPHOSPHATE ALDOLASE CLASS 1"/>
    <property type="match status" value="1"/>
</dbReference>
<keyword evidence="6" id="KW-1185">Reference proteome</keyword>
<dbReference type="InterPro" id="IPR002915">
    <property type="entry name" value="DeoC/FbaB/LacD_aldolase"/>
</dbReference>
<dbReference type="InterPro" id="IPR050456">
    <property type="entry name" value="DeoC/FbaB_aldolase"/>
</dbReference>